<keyword evidence="2" id="KW-1185">Reference proteome</keyword>
<reference evidence="2" key="1">
    <citation type="submission" date="2013-02" db="EMBL/GenBank/DDBJ databases">
        <authorList>
            <person name="Hughes D."/>
        </authorList>
    </citation>
    <scope>NUCLEOTIDE SEQUENCE</scope>
    <source>
        <strain>Durham</strain>
        <strain evidence="2">NC isolate 2 -- Noor lab</strain>
    </source>
</reference>
<evidence type="ECO:0000313" key="1">
    <source>
        <dbReference type="EnsemblMetazoa" id="MESCA004987-PA"/>
    </source>
</evidence>
<protein>
    <submittedName>
        <fullName evidence="1">Uncharacterized protein</fullName>
    </submittedName>
</protein>
<sequence>MIENSFKSNYLLQFEKLYGLPDILFIFFFNTKNIHCEDNLNLNVAVKSTPRIVVVLLIRNKAHVLPYFFSYFENLDYPKDKITLWLQT</sequence>
<proteinExistence type="predicted"/>
<dbReference type="Proteomes" id="UP000015102">
    <property type="component" value="Unassembled WGS sequence"/>
</dbReference>
<accession>T1GN46</accession>
<dbReference type="EMBL" id="CAQQ02199862">
    <property type="status" value="NOT_ANNOTATED_CDS"/>
    <property type="molecule type" value="Genomic_DNA"/>
</dbReference>
<name>T1GN46_MEGSC</name>
<dbReference type="EnsemblMetazoa" id="MESCA004987-RA">
    <property type="protein sequence ID" value="MESCA004987-PA"/>
    <property type="gene ID" value="MESCA004987"/>
</dbReference>
<evidence type="ECO:0000313" key="2">
    <source>
        <dbReference type="Proteomes" id="UP000015102"/>
    </source>
</evidence>
<reference evidence="1" key="2">
    <citation type="submission" date="2015-06" db="UniProtKB">
        <authorList>
            <consortium name="EnsemblMetazoa"/>
        </authorList>
    </citation>
    <scope>IDENTIFICATION</scope>
</reference>
<dbReference type="EMBL" id="CAQQ02199863">
    <property type="status" value="NOT_ANNOTATED_CDS"/>
    <property type="molecule type" value="Genomic_DNA"/>
</dbReference>
<dbReference type="AlphaFoldDB" id="T1GN46"/>
<dbReference type="HOGENOM" id="CLU_2471655_0_0_1"/>
<organism evidence="1 2">
    <name type="scientific">Megaselia scalaris</name>
    <name type="common">Humpbacked fly</name>
    <name type="synonym">Phora scalaris</name>
    <dbReference type="NCBI Taxonomy" id="36166"/>
    <lineage>
        <taxon>Eukaryota</taxon>
        <taxon>Metazoa</taxon>
        <taxon>Ecdysozoa</taxon>
        <taxon>Arthropoda</taxon>
        <taxon>Hexapoda</taxon>
        <taxon>Insecta</taxon>
        <taxon>Pterygota</taxon>
        <taxon>Neoptera</taxon>
        <taxon>Endopterygota</taxon>
        <taxon>Diptera</taxon>
        <taxon>Brachycera</taxon>
        <taxon>Muscomorpha</taxon>
        <taxon>Platypezoidea</taxon>
        <taxon>Phoridae</taxon>
        <taxon>Megaseliini</taxon>
        <taxon>Megaselia</taxon>
    </lineage>
</organism>
<dbReference type="STRING" id="36166.T1GN46"/>